<dbReference type="EMBL" id="OW152816">
    <property type="protein sequence ID" value="CAH2066150.1"/>
    <property type="molecule type" value="Genomic_DNA"/>
</dbReference>
<evidence type="ECO:0000313" key="2">
    <source>
        <dbReference type="Proteomes" id="UP000837857"/>
    </source>
</evidence>
<name>A0ABN8IWE5_9NEOP</name>
<organism evidence="1 2">
    <name type="scientific">Iphiclides podalirius</name>
    <name type="common">scarce swallowtail</name>
    <dbReference type="NCBI Taxonomy" id="110791"/>
    <lineage>
        <taxon>Eukaryota</taxon>
        <taxon>Metazoa</taxon>
        <taxon>Ecdysozoa</taxon>
        <taxon>Arthropoda</taxon>
        <taxon>Hexapoda</taxon>
        <taxon>Insecta</taxon>
        <taxon>Pterygota</taxon>
        <taxon>Neoptera</taxon>
        <taxon>Endopterygota</taxon>
        <taxon>Lepidoptera</taxon>
        <taxon>Glossata</taxon>
        <taxon>Ditrysia</taxon>
        <taxon>Papilionoidea</taxon>
        <taxon>Papilionidae</taxon>
        <taxon>Papilioninae</taxon>
        <taxon>Iphiclides</taxon>
    </lineage>
</organism>
<gene>
    <name evidence="1" type="ORF">IPOD504_LOCUS13302</name>
</gene>
<dbReference type="Proteomes" id="UP000837857">
    <property type="component" value="Chromosome 4"/>
</dbReference>
<proteinExistence type="predicted"/>
<protein>
    <submittedName>
        <fullName evidence="1">Uncharacterized protein</fullName>
    </submittedName>
</protein>
<keyword evidence="2" id="KW-1185">Reference proteome</keyword>
<evidence type="ECO:0000313" key="1">
    <source>
        <dbReference type="EMBL" id="CAH2066150.1"/>
    </source>
</evidence>
<reference evidence="1" key="1">
    <citation type="submission" date="2022-03" db="EMBL/GenBank/DDBJ databases">
        <authorList>
            <person name="Martin H S."/>
        </authorList>
    </citation>
    <scope>NUCLEOTIDE SEQUENCE</scope>
</reference>
<feature type="non-terminal residue" evidence="1">
    <location>
        <position position="78"/>
    </location>
</feature>
<accession>A0ABN8IWE5</accession>
<sequence length="78" mass="8706">MEDGRQQIIRQRGQVLPLPCPAISRYVWVQRAPPRAPPPSPINVLTGIALTDSIFPSSDPEGNIRRRFAFTIVDVIVN</sequence>